<reference evidence="8 9" key="1">
    <citation type="submission" date="2017-11" db="EMBL/GenBank/DDBJ databases">
        <title>Streptomyces carmine sp. nov., a novel actinomycete isolated from Sophora alopecuroides in Xinjiang, China.</title>
        <authorList>
            <person name="Wang Y."/>
            <person name="Luo X."/>
            <person name="Wan C."/>
            <person name="Zhang L."/>
        </authorList>
    </citation>
    <scope>NUCLEOTIDE SEQUENCE [LARGE SCALE GENOMIC DNA]</scope>
    <source>
        <strain evidence="8 9">TRM SA0054</strain>
    </source>
</reference>
<evidence type="ECO:0000256" key="5">
    <source>
        <dbReference type="ARBA" id="ARBA00023014"/>
    </source>
</evidence>
<evidence type="ECO:0000259" key="7">
    <source>
        <dbReference type="PROSITE" id="PS51918"/>
    </source>
</evidence>
<dbReference type="Pfam" id="PF02310">
    <property type="entry name" value="B12-binding"/>
    <property type="match status" value="1"/>
</dbReference>
<dbReference type="Proteomes" id="UP000230407">
    <property type="component" value="Unassembled WGS sequence"/>
</dbReference>
<dbReference type="PROSITE" id="PS51918">
    <property type="entry name" value="RADICAL_SAM"/>
    <property type="match status" value="1"/>
</dbReference>
<evidence type="ECO:0000313" key="9">
    <source>
        <dbReference type="Proteomes" id="UP000230407"/>
    </source>
</evidence>
<proteinExistence type="predicted"/>
<dbReference type="InterPro" id="IPR006638">
    <property type="entry name" value="Elp3/MiaA/NifB-like_rSAM"/>
</dbReference>
<dbReference type="GO" id="GO:0031419">
    <property type="term" value="F:cobalamin binding"/>
    <property type="evidence" value="ECO:0007669"/>
    <property type="project" value="InterPro"/>
</dbReference>
<dbReference type="InterPro" id="IPR051198">
    <property type="entry name" value="BchE-like"/>
</dbReference>
<dbReference type="Gene3D" id="3.40.50.280">
    <property type="entry name" value="Cobalamin-binding domain"/>
    <property type="match status" value="1"/>
</dbReference>
<dbReference type="Gene3D" id="3.20.20.70">
    <property type="entry name" value="Aldolase class I"/>
    <property type="match status" value="1"/>
</dbReference>
<dbReference type="GO" id="GO:0005829">
    <property type="term" value="C:cytosol"/>
    <property type="evidence" value="ECO:0007669"/>
    <property type="project" value="TreeGrafter"/>
</dbReference>
<dbReference type="RefSeq" id="WP_100200515.1">
    <property type="nucleotide sequence ID" value="NZ_PGGW01000010.1"/>
</dbReference>
<dbReference type="SFLD" id="SFLDS00029">
    <property type="entry name" value="Radical_SAM"/>
    <property type="match status" value="1"/>
</dbReference>
<dbReference type="InterPro" id="IPR058240">
    <property type="entry name" value="rSAM_sf"/>
</dbReference>
<feature type="domain" description="B12-binding" evidence="6">
    <location>
        <begin position="42"/>
        <end position="183"/>
    </location>
</feature>
<evidence type="ECO:0000256" key="4">
    <source>
        <dbReference type="ARBA" id="ARBA00023004"/>
    </source>
</evidence>
<dbReference type="GO" id="GO:0046872">
    <property type="term" value="F:metal ion binding"/>
    <property type="evidence" value="ECO:0007669"/>
    <property type="project" value="UniProtKB-KW"/>
</dbReference>
<dbReference type="PROSITE" id="PS51332">
    <property type="entry name" value="B12_BINDING"/>
    <property type="match status" value="1"/>
</dbReference>
<dbReference type="AlphaFoldDB" id="A0A2M8MBT1"/>
<name>A0A2M8MBT1_9ACTN</name>
<sequence length="558" mass="62840">MAPKSLALELYANADELVDHHFMTQMREQDATPVPTDPSKPRFTLVVGPSPFTMPRGWEFFLTSPYEGASYISTVLFNAGYPVKIVDVRYALDPLKTAYDQIIGETDVLGVCTFEDNFPFCRELMAKVRASAPDMPIIAGGSLATSVPHVFMKHTAADIVVVSEGEVTILELMESYTAGKWTRDLPNIRGICYRTPEGEPKRTRPRGQMMDLDALPRMRLDLWPQYHSPMGMQPQVISSYSRGCKMDCSFCYRTTPQVRAKSQEKMDRDMDWLKSRYGIDFCFFVDLTFSSHRKQTIEMCDVIKDYDIRWTCLTRCADMDVPRINAMRDSGCDIILYGVESLGTEVLREARKGSSENLTVRAMRTTFDAGVRFGSLLIVGLPNESVESLNHMVEFAETYNHVTRVKYLSAMPGTTVYKQALGSGQIRSEIDHLNWLSVEQALHEDEFLNVSGLPESACRDAYKRIYDSYQPGPVMEFRHYPEHFQYFHPQPYDGQERSTSYAGPGWRSEFSSAAGPLVPGSDRFTLDKCAAPEVAAAGSSLMECGAKRMEKLTTVGEA</sequence>
<gene>
    <name evidence="8" type="ORF">CUT44_02840</name>
</gene>
<accession>A0A2M8MBT1</accession>
<dbReference type="SMART" id="SM00729">
    <property type="entry name" value="Elp3"/>
    <property type="match status" value="1"/>
</dbReference>
<organism evidence="8 9">
    <name type="scientific">Streptomyces carminius</name>
    <dbReference type="NCBI Taxonomy" id="2665496"/>
    <lineage>
        <taxon>Bacteria</taxon>
        <taxon>Bacillati</taxon>
        <taxon>Actinomycetota</taxon>
        <taxon>Actinomycetes</taxon>
        <taxon>Kitasatosporales</taxon>
        <taxon>Streptomycetaceae</taxon>
        <taxon>Streptomyces</taxon>
    </lineage>
</organism>
<dbReference type="InterPro" id="IPR007197">
    <property type="entry name" value="rSAM"/>
</dbReference>
<keyword evidence="9" id="KW-1185">Reference proteome</keyword>
<comment type="cofactor">
    <cofactor evidence="1">
        <name>[4Fe-4S] cluster</name>
        <dbReference type="ChEBI" id="CHEBI:49883"/>
    </cofactor>
</comment>
<dbReference type="PANTHER" id="PTHR43409:SF16">
    <property type="entry name" value="SLR0320 PROTEIN"/>
    <property type="match status" value="1"/>
</dbReference>
<dbReference type="InterPro" id="IPR006158">
    <property type="entry name" value="Cobalamin-bd"/>
</dbReference>
<dbReference type="Pfam" id="PF04055">
    <property type="entry name" value="Radical_SAM"/>
    <property type="match status" value="1"/>
</dbReference>
<keyword evidence="5" id="KW-0411">Iron-sulfur</keyword>
<dbReference type="GO" id="GO:0003824">
    <property type="term" value="F:catalytic activity"/>
    <property type="evidence" value="ECO:0007669"/>
    <property type="project" value="InterPro"/>
</dbReference>
<protein>
    <submittedName>
        <fullName evidence="8">B12-binding domain-containing radical SAM protein</fullName>
    </submittedName>
</protein>
<dbReference type="SFLD" id="SFLDG01123">
    <property type="entry name" value="methyltransferase_(Class_B)"/>
    <property type="match status" value="1"/>
</dbReference>
<dbReference type="GO" id="GO:0051539">
    <property type="term" value="F:4 iron, 4 sulfur cluster binding"/>
    <property type="evidence" value="ECO:0007669"/>
    <property type="project" value="UniProtKB-KW"/>
</dbReference>
<keyword evidence="4" id="KW-0408">Iron</keyword>
<evidence type="ECO:0000259" key="6">
    <source>
        <dbReference type="PROSITE" id="PS51332"/>
    </source>
</evidence>
<dbReference type="InterPro" id="IPR013785">
    <property type="entry name" value="Aldolase_TIM"/>
</dbReference>
<keyword evidence="3" id="KW-0479">Metal-binding</keyword>
<evidence type="ECO:0000256" key="3">
    <source>
        <dbReference type="ARBA" id="ARBA00022723"/>
    </source>
</evidence>
<comment type="caution">
    <text evidence="8">The sequence shown here is derived from an EMBL/GenBank/DDBJ whole genome shotgun (WGS) entry which is preliminary data.</text>
</comment>
<dbReference type="PANTHER" id="PTHR43409">
    <property type="entry name" value="ANAEROBIC MAGNESIUM-PROTOPORPHYRIN IX MONOMETHYL ESTER CYCLASE-RELATED"/>
    <property type="match status" value="1"/>
</dbReference>
<dbReference type="SUPFAM" id="SSF102114">
    <property type="entry name" value="Radical SAM enzymes"/>
    <property type="match status" value="1"/>
</dbReference>
<dbReference type="EMBL" id="PGGW01000010">
    <property type="protein sequence ID" value="PJF01606.1"/>
    <property type="molecule type" value="Genomic_DNA"/>
</dbReference>
<evidence type="ECO:0000256" key="1">
    <source>
        <dbReference type="ARBA" id="ARBA00001966"/>
    </source>
</evidence>
<dbReference type="InterPro" id="IPR034466">
    <property type="entry name" value="Methyltransferase_Class_B"/>
</dbReference>
<keyword evidence="2" id="KW-0949">S-adenosyl-L-methionine</keyword>
<evidence type="ECO:0000313" key="8">
    <source>
        <dbReference type="EMBL" id="PJF01606.1"/>
    </source>
</evidence>
<dbReference type="SFLD" id="SFLDG01082">
    <property type="entry name" value="B12-binding_domain_containing"/>
    <property type="match status" value="1"/>
</dbReference>
<dbReference type="CDD" id="cd01335">
    <property type="entry name" value="Radical_SAM"/>
    <property type="match status" value="1"/>
</dbReference>
<evidence type="ECO:0000256" key="2">
    <source>
        <dbReference type="ARBA" id="ARBA00022691"/>
    </source>
</evidence>
<feature type="domain" description="Radical SAM core" evidence="7">
    <location>
        <begin position="230"/>
        <end position="448"/>
    </location>
</feature>